<gene>
    <name evidence="6" type="ORF">SAMN05421781_0407</name>
</gene>
<dbReference type="Gene3D" id="3.20.20.300">
    <property type="entry name" value="Glycoside hydrolase, family 3, N-terminal domain"/>
    <property type="match status" value="1"/>
</dbReference>
<feature type="domain" description="Fibronectin type III-like" evidence="5">
    <location>
        <begin position="452"/>
        <end position="526"/>
    </location>
</feature>
<feature type="transmembrane region" description="Helical" evidence="4">
    <location>
        <begin position="84"/>
        <end position="105"/>
    </location>
</feature>
<dbReference type="EMBL" id="FNNC01000001">
    <property type="protein sequence ID" value="SDW08932.1"/>
    <property type="molecule type" value="Genomic_DNA"/>
</dbReference>
<dbReference type="PRINTS" id="PR00133">
    <property type="entry name" value="GLHYDRLASE3"/>
</dbReference>
<evidence type="ECO:0000259" key="5">
    <source>
        <dbReference type="SMART" id="SM01217"/>
    </source>
</evidence>
<evidence type="ECO:0000313" key="7">
    <source>
        <dbReference type="Proteomes" id="UP000199488"/>
    </source>
</evidence>
<feature type="compositionally biased region" description="Basic and acidic residues" evidence="3">
    <location>
        <begin position="1"/>
        <end position="27"/>
    </location>
</feature>
<dbReference type="InterPro" id="IPR017853">
    <property type="entry name" value="GH"/>
</dbReference>
<dbReference type="RefSeq" id="WP_091610543.1">
    <property type="nucleotide sequence ID" value="NZ_FNNC01000001.1"/>
</dbReference>
<dbReference type="STRING" id="1122204.SAMN05421781_0407"/>
<keyword evidence="7" id="KW-1185">Reference proteome</keyword>
<sequence length="925" mass="103901">MDRSTFKKAVKEQKQDAKRKVKALREEKKKRKPLTREEKKNLRKEDKTKLKQWKQDIKNTEDKKEKKAKKKGYKKYKKIRRRPYILMSLLLVILLIGGTFLNWYLSATAPLTDEQAGAAEESREVAEQMMEESIVMLKNDDILPLEDKKVNVFGTGSARPVFSGGGAGSIDDTKADGLFKALDDEGISYNSTLYNVYNNYEKEEVASTEDFEPSDPSLLQTLLPNAVGFLPYNPEEMPVSELPDDTLEEAVNYSDTAIYTISRVGSEAVDLSIEDTQLRKEEEETIAALNENFEHVIILANTFNAFEFGFIEEYENIDALLWVGGPGQYGTHAIARVLNGETSPSGKLPDTYAYNVESNPAIENTGDFEYVNENGEETGRHFVNNEEGIYVGYRYYETFLTDEEYEETTQFPFGYGLSYTEFDWNVEETNFTDNEISFDVNVTNTGDAAGKDVVQVYFSPPYSEGGLEKADTELGGYAKTSELDPGESEVVTVSFPVKDMAAYDQENEEAWVLEEGDYELNVSSHIRDIKESSTYTVEETAVYNEDGATGTPIQNRFEDAEGDLTYLSRANPEETYPESPAEDDLLIPDIVEETADYEHESTTEDTPPTDVDNDIMLEDLQGLDYNDPLWEDFLDQFTAEEMIKLAGDGGYWSVPVERLGIPETSMYDGPSTIKNFFDSWSSVAFPAGINVGSTWNKSLVENMGESMGQEANAYDVEAVYAPALNMHRTPLGGRNFEYYSEDPHLVGETGAAYIRGLESTDTTAVMKHFVGNDQETNRANNGLYVWSNEQALREIYLQPFETAVKEGEPHGAMSSFTRVGPTWSGGSDELLTGVLREEWGFEGFVITDAGIGPQGEHFDPLQAIHAGNDMMLAFPINLPTANKFEEELAEHLEEDETETVAGLRKAVHNICYYILQTNEMKKDDE</sequence>
<dbReference type="InterPro" id="IPR036962">
    <property type="entry name" value="Glyco_hydro_3_N_sf"/>
</dbReference>
<organism evidence="6 7">
    <name type="scientific">Marinococcus luteus</name>
    <dbReference type="NCBI Taxonomy" id="1122204"/>
    <lineage>
        <taxon>Bacteria</taxon>
        <taxon>Bacillati</taxon>
        <taxon>Bacillota</taxon>
        <taxon>Bacilli</taxon>
        <taxon>Bacillales</taxon>
        <taxon>Bacillaceae</taxon>
        <taxon>Marinococcus</taxon>
    </lineage>
</organism>
<evidence type="ECO:0000256" key="2">
    <source>
        <dbReference type="ARBA" id="ARBA00022801"/>
    </source>
</evidence>
<dbReference type="PANTHER" id="PTHR42715">
    <property type="entry name" value="BETA-GLUCOSIDASE"/>
    <property type="match status" value="1"/>
</dbReference>
<dbReference type="Gene3D" id="3.40.50.1700">
    <property type="entry name" value="Glycoside hydrolase family 3 C-terminal domain"/>
    <property type="match status" value="1"/>
</dbReference>
<dbReference type="AlphaFoldDB" id="A0A1H2QP41"/>
<dbReference type="Pfam" id="PF14310">
    <property type="entry name" value="Fn3-like"/>
    <property type="match status" value="1"/>
</dbReference>
<dbReference type="InterPro" id="IPR001764">
    <property type="entry name" value="Glyco_hydro_3_N"/>
</dbReference>
<dbReference type="Pfam" id="PF00933">
    <property type="entry name" value="Glyco_hydro_3"/>
    <property type="match status" value="1"/>
</dbReference>
<dbReference type="Proteomes" id="UP000199488">
    <property type="component" value="Unassembled WGS sequence"/>
</dbReference>
<dbReference type="InterPro" id="IPR013783">
    <property type="entry name" value="Ig-like_fold"/>
</dbReference>
<comment type="similarity">
    <text evidence="1">Belongs to the glycosyl hydrolase 3 family.</text>
</comment>
<dbReference type="InterPro" id="IPR002772">
    <property type="entry name" value="Glyco_hydro_3_C"/>
</dbReference>
<keyword evidence="2" id="KW-0378">Hydrolase</keyword>
<reference evidence="6 7" key="1">
    <citation type="submission" date="2016-10" db="EMBL/GenBank/DDBJ databases">
        <authorList>
            <person name="de Groot N.N."/>
        </authorList>
    </citation>
    <scope>NUCLEOTIDE SEQUENCE [LARGE SCALE GENOMIC DNA]</scope>
    <source>
        <strain evidence="6 7">DSM 23126</strain>
    </source>
</reference>
<dbReference type="InterPro" id="IPR026891">
    <property type="entry name" value="Fn3-like"/>
</dbReference>
<dbReference type="InterPro" id="IPR036881">
    <property type="entry name" value="Glyco_hydro_3_C_sf"/>
</dbReference>
<dbReference type="OrthoDB" id="9805821at2"/>
<keyword evidence="4" id="KW-0472">Membrane</keyword>
<dbReference type="GO" id="GO:0005975">
    <property type="term" value="P:carbohydrate metabolic process"/>
    <property type="evidence" value="ECO:0007669"/>
    <property type="project" value="InterPro"/>
</dbReference>
<evidence type="ECO:0000256" key="3">
    <source>
        <dbReference type="SAM" id="MobiDB-lite"/>
    </source>
</evidence>
<dbReference type="InterPro" id="IPR050288">
    <property type="entry name" value="Cellulose_deg_GH3"/>
</dbReference>
<proteinExistence type="inferred from homology"/>
<dbReference type="Pfam" id="PF01915">
    <property type="entry name" value="Glyco_hydro_3_C"/>
    <property type="match status" value="1"/>
</dbReference>
<protein>
    <submittedName>
        <fullName evidence="6">Beta-glucosidase</fullName>
    </submittedName>
</protein>
<dbReference type="Gene3D" id="2.60.40.10">
    <property type="entry name" value="Immunoglobulins"/>
    <property type="match status" value="1"/>
</dbReference>
<feature type="region of interest" description="Disordered" evidence="3">
    <location>
        <begin position="1"/>
        <end position="72"/>
    </location>
</feature>
<dbReference type="SUPFAM" id="SSF51445">
    <property type="entry name" value="(Trans)glycosidases"/>
    <property type="match status" value="1"/>
</dbReference>
<feature type="compositionally biased region" description="Basic and acidic residues" evidence="3">
    <location>
        <begin position="34"/>
        <end position="65"/>
    </location>
</feature>
<keyword evidence="4" id="KW-1133">Transmembrane helix</keyword>
<evidence type="ECO:0000313" key="6">
    <source>
        <dbReference type="EMBL" id="SDW08932.1"/>
    </source>
</evidence>
<evidence type="ECO:0000256" key="1">
    <source>
        <dbReference type="ARBA" id="ARBA00005336"/>
    </source>
</evidence>
<name>A0A1H2QP41_9BACI</name>
<accession>A0A1H2QP41</accession>
<dbReference type="GO" id="GO:0004553">
    <property type="term" value="F:hydrolase activity, hydrolyzing O-glycosyl compounds"/>
    <property type="evidence" value="ECO:0007669"/>
    <property type="project" value="InterPro"/>
</dbReference>
<dbReference type="PANTHER" id="PTHR42715:SF10">
    <property type="entry name" value="BETA-GLUCOSIDASE"/>
    <property type="match status" value="1"/>
</dbReference>
<evidence type="ECO:0000256" key="4">
    <source>
        <dbReference type="SAM" id="Phobius"/>
    </source>
</evidence>
<dbReference type="SMART" id="SM01217">
    <property type="entry name" value="Fn3_like"/>
    <property type="match status" value="1"/>
</dbReference>
<keyword evidence="4" id="KW-0812">Transmembrane</keyword>
<dbReference type="SUPFAM" id="SSF52279">
    <property type="entry name" value="Beta-D-glucan exohydrolase, C-terminal domain"/>
    <property type="match status" value="1"/>
</dbReference>